<comment type="caution">
    <text evidence="1">The sequence shown here is derived from an EMBL/GenBank/DDBJ whole genome shotgun (WGS) entry which is preliminary data.</text>
</comment>
<keyword evidence="2" id="KW-1185">Reference proteome</keyword>
<dbReference type="Proteomes" id="UP000789831">
    <property type="component" value="Unassembled WGS sequence"/>
</dbReference>
<accession>A0A9N9EY25</accession>
<sequence>MVFAAEDSRPIQLFHQSQVPCYGGHFLELIILVAVSICGRAGVEDDATANDPCPPGAKLRPADTLLRETEPNLGQVFLEFLTVLQPSASLGGTFPPCVLLSHVSRRLEPTLDDCWSSL</sequence>
<proteinExistence type="predicted"/>
<evidence type="ECO:0000313" key="2">
    <source>
        <dbReference type="Proteomes" id="UP000789831"/>
    </source>
</evidence>
<evidence type="ECO:0000313" key="1">
    <source>
        <dbReference type="EMBL" id="CAG8498153.1"/>
    </source>
</evidence>
<name>A0A9N9EY25_9GLOM</name>
<dbReference type="EMBL" id="CAJVPL010000445">
    <property type="protein sequence ID" value="CAG8498153.1"/>
    <property type="molecule type" value="Genomic_DNA"/>
</dbReference>
<protein>
    <submittedName>
        <fullName evidence="1">7468_t:CDS:1</fullName>
    </submittedName>
</protein>
<reference evidence="1" key="1">
    <citation type="submission" date="2021-06" db="EMBL/GenBank/DDBJ databases">
        <authorList>
            <person name="Kallberg Y."/>
            <person name="Tangrot J."/>
            <person name="Rosling A."/>
        </authorList>
    </citation>
    <scope>NUCLEOTIDE SEQUENCE</scope>
    <source>
        <strain evidence="1">MT106</strain>
    </source>
</reference>
<gene>
    <name evidence="1" type="ORF">AGERDE_LOCUS4106</name>
</gene>
<organism evidence="1 2">
    <name type="scientific">Ambispora gerdemannii</name>
    <dbReference type="NCBI Taxonomy" id="144530"/>
    <lineage>
        <taxon>Eukaryota</taxon>
        <taxon>Fungi</taxon>
        <taxon>Fungi incertae sedis</taxon>
        <taxon>Mucoromycota</taxon>
        <taxon>Glomeromycotina</taxon>
        <taxon>Glomeromycetes</taxon>
        <taxon>Archaeosporales</taxon>
        <taxon>Ambisporaceae</taxon>
        <taxon>Ambispora</taxon>
    </lineage>
</organism>
<dbReference type="AlphaFoldDB" id="A0A9N9EY25"/>